<organism evidence="2 3">
    <name type="scientific">Acrasis kona</name>
    <dbReference type="NCBI Taxonomy" id="1008807"/>
    <lineage>
        <taxon>Eukaryota</taxon>
        <taxon>Discoba</taxon>
        <taxon>Heterolobosea</taxon>
        <taxon>Tetramitia</taxon>
        <taxon>Eutetramitia</taxon>
        <taxon>Acrasidae</taxon>
        <taxon>Acrasis</taxon>
    </lineage>
</organism>
<feature type="coiled-coil region" evidence="1">
    <location>
        <begin position="4"/>
        <end position="49"/>
    </location>
</feature>
<evidence type="ECO:0000313" key="3">
    <source>
        <dbReference type="Proteomes" id="UP001431209"/>
    </source>
</evidence>
<dbReference type="EMBL" id="JAOPGA020001200">
    <property type="protein sequence ID" value="KAL0486066.1"/>
    <property type="molecule type" value="Genomic_DNA"/>
</dbReference>
<dbReference type="Proteomes" id="UP001431209">
    <property type="component" value="Unassembled WGS sequence"/>
</dbReference>
<keyword evidence="3" id="KW-1185">Reference proteome</keyword>
<feature type="coiled-coil region" evidence="1">
    <location>
        <begin position="98"/>
        <end position="187"/>
    </location>
</feature>
<evidence type="ECO:0000256" key="1">
    <source>
        <dbReference type="SAM" id="Coils"/>
    </source>
</evidence>
<reference evidence="2 3" key="1">
    <citation type="submission" date="2024-03" db="EMBL/GenBank/DDBJ databases">
        <title>The Acrasis kona genome and developmental transcriptomes reveal deep origins of eukaryotic multicellular pathways.</title>
        <authorList>
            <person name="Sheikh S."/>
            <person name="Fu C.-J."/>
            <person name="Brown M.W."/>
            <person name="Baldauf S.L."/>
        </authorList>
    </citation>
    <scope>NUCLEOTIDE SEQUENCE [LARGE SCALE GENOMIC DNA]</scope>
    <source>
        <strain evidence="2 3">ATCC MYA-3509</strain>
    </source>
</reference>
<evidence type="ECO:0000313" key="2">
    <source>
        <dbReference type="EMBL" id="KAL0486066.1"/>
    </source>
</evidence>
<proteinExistence type="predicted"/>
<gene>
    <name evidence="2" type="ORF">AKO1_001729</name>
</gene>
<dbReference type="AlphaFoldDB" id="A0AAW2ZBJ3"/>
<protein>
    <submittedName>
        <fullName evidence="2">Uncharacterized protein</fullName>
    </submittedName>
</protein>
<comment type="caution">
    <text evidence="2">The sequence shown here is derived from an EMBL/GenBank/DDBJ whole genome shotgun (WGS) entry which is preliminary data.</text>
</comment>
<keyword evidence="1" id="KW-0175">Coiled coil</keyword>
<name>A0AAW2ZBJ3_9EUKA</name>
<accession>A0AAW2ZBJ3</accession>
<sequence>MNNLFQYENQLQTAQRSLDAELEEQKTIYKEKEELLNKEQKKLKKFEVKCQPRSAQELVETTTLKDSNERYKLPQLKQQLVYASIDKDQYVEASSTQEQHFEKQINMLIQQKEDMMKELNESLEYYENKDYVKNLRRLELELEVFQKQNKLEGTNKKDSDEEVTELLSQIDAEKQEEERLRSEIKQTKVGRSIVIQIIDDWEELVQQSDAKEVEENAAQIRTQIPLVRQAIQDGEQELSTGKCINCQAIN</sequence>